<dbReference type="SUPFAM" id="SSF51905">
    <property type="entry name" value="FAD/NAD(P)-binding domain"/>
    <property type="match status" value="2"/>
</dbReference>
<feature type="region of interest" description="Disordered" evidence="1">
    <location>
        <begin position="357"/>
        <end position="383"/>
    </location>
</feature>
<comment type="caution">
    <text evidence="3">The sequence shown here is derived from an EMBL/GenBank/DDBJ whole genome shotgun (WGS) entry which is preliminary data.</text>
</comment>
<dbReference type="PANTHER" id="PTHR43755">
    <property type="match status" value="1"/>
</dbReference>
<keyword evidence="4" id="KW-1185">Reference proteome</keyword>
<organism evidence="3 4">
    <name type="scientific">Phycicoccus elongatus Lp2</name>
    <dbReference type="NCBI Taxonomy" id="1193181"/>
    <lineage>
        <taxon>Bacteria</taxon>
        <taxon>Bacillati</taxon>
        <taxon>Actinomycetota</taxon>
        <taxon>Actinomycetes</taxon>
        <taxon>Micrococcales</taxon>
        <taxon>Intrasporangiaceae</taxon>
        <taxon>Phycicoccus</taxon>
    </lineage>
</organism>
<dbReference type="InterPro" id="IPR052541">
    <property type="entry name" value="SQRD"/>
</dbReference>
<dbReference type="Pfam" id="PF07992">
    <property type="entry name" value="Pyr_redox_2"/>
    <property type="match status" value="1"/>
</dbReference>
<sequence>MADVVVLGAGVAGHTAALHLRRLLPKNNTVTVVTPNSQWNWIPSNIWVGVGQMGKSDVVFPLAPVYAKQGIAYVQAKAVGLHPAGIEGAADSRPAVEVESTAPDRQGESSTLHYDYLVNATGPQLKFGATEGLGPQHGHTVSVCTADHAVEAAARLAETIDRLRAGESQTLVTGMGHGTCTCEGAAFEYVFNVDHELRQAGVRDRARLIYLTNEAALGDFGVGGMTFGQNGFETTSELWTASLFREREVDAILGAHVHSVESGLVHYETLDGQDHTLAFDFAMLLPPFGGVPLWAKDRAGNDITSELFAPSGFMKVDADYSGKPYEEWKADDWPLTYMAQGYDNIWAAGIAFAPPHQISRPRRSPRGTVITPSPPRTGMPSGVQGKVAAESIAARIKQGPSARPVEASMARMGAACVASAGTGLRKGSAASMTMMPIVPDFDRFATGRDLSDTRGEIGLAGHWTKLMLHHLFIHKAKARFGWQFIPE</sequence>
<dbReference type="EMBL" id="CAIZ01000165">
    <property type="protein sequence ID" value="CCH71362.1"/>
    <property type="molecule type" value="Genomic_DNA"/>
</dbReference>
<proteinExistence type="predicted"/>
<dbReference type="Proteomes" id="UP000013167">
    <property type="component" value="Unassembled WGS sequence"/>
</dbReference>
<dbReference type="InterPro" id="IPR023753">
    <property type="entry name" value="FAD/NAD-binding_dom"/>
</dbReference>
<dbReference type="HOGENOM" id="CLU_030742_5_2_11"/>
<evidence type="ECO:0000256" key="1">
    <source>
        <dbReference type="SAM" id="MobiDB-lite"/>
    </source>
</evidence>
<gene>
    <name evidence="3" type="ORF">BN10_910003</name>
</gene>
<evidence type="ECO:0000313" key="4">
    <source>
        <dbReference type="Proteomes" id="UP000013167"/>
    </source>
</evidence>
<evidence type="ECO:0000313" key="3">
    <source>
        <dbReference type="EMBL" id="CCH71362.1"/>
    </source>
</evidence>
<evidence type="ECO:0000259" key="2">
    <source>
        <dbReference type="Pfam" id="PF07992"/>
    </source>
</evidence>
<dbReference type="STRING" id="1193181.BN10_910003"/>
<accession>N0E3A0</accession>
<name>N0E3A0_9MICO</name>
<dbReference type="PANTHER" id="PTHR43755:SF1">
    <property type="entry name" value="FAD-DEPENDENT PYRIDINE NUCLEOTIDE-DISULPHIDE OXIDOREDUCTASE"/>
    <property type="match status" value="1"/>
</dbReference>
<dbReference type="GO" id="GO:0016491">
    <property type="term" value="F:oxidoreductase activity"/>
    <property type="evidence" value="ECO:0007669"/>
    <property type="project" value="InterPro"/>
</dbReference>
<protein>
    <submittedName>
        <fullName evidence="3">Sulfide-quinone reductase</fullName>
    </submittedName>
</protein>
<dbReference type="Gene3D" id="3.50.50.100">
    <property type="match status" value="1"/>
</dbReference>
<dbReference type="eggNOG" id="COG0446">
    <property type="taxonomic scope" value="Bacteria"/>
</dbReference>
<dbReference type="AlphaFoldDB" id="N0E3A0"/>
<reference evidence="3 4" key="1">
    <citation type="journal article" date="2013" name="ISME J.">
        <title>A metabolic model for members of the genus Tetrasphaera involved in enhanced biological phosphorus removal.</title>
        <authorList>
            <person name="Kristiansen R."/>
            <person name="Nguyen H.T.T."/>
            <person name="Saunders A.M."/>
            <person name="Nielsen J.L."/>
            <person name="Wimmer R."/>
            <person name="Le V.Q."/>
            <person name="McIlroy S.J."/>
            <person name="Petrovski S."/>
            <person name="Seviour R.J."/>
            <person name="Calteau A."/>
            <person name="Nielsen K.L."/>
            <person name="Nielsen P.H."/>
        </authorList>
    </citation>
    <scope>NUCLEOTIDE SEQUENCE [LARGE SCALE GENOMIC DNA]</scope>
    <source>
        <strain evidence="3 4">Lp2</strain>
    </source>
</reference>
<feature type="domain" description="FAD/NAD(P)-binding" evidence="2">
    <location>
        <begin position="3"/>
        <end position="155"/>
    </location>
</feature>
<dbReference type="OrthoDB" id="9802771at2"/>
<dbReference type="RefSeq" id="WP_010851189.1">
    <property type="nucleotide sequence ID" value="NZ_HF570956.1"/>
</dbReference>
<dbReference type="InterPro" id="IPR036188">
    <property type="entry name" value="FAD/NAD-bd_sf"/>
</dbReference>